<evidence type="ECO:0008006" key="4">
    <source>
        <dbReference type="Google" id="ProtNLM"/>
    </source>
</evidence>
<keyword evidence="1" id="KW-0732">Signal</keyword>
<dbReference type="Pfam" id="PF14064">
    <property type="entry name" value="HmuY"/>
    <property type="match status" value="2"/>
</dbReference>
<dbReference type="PROSITE" id="PS51257">
    <property type="entry name" value="PROKAR_LIPOPROTEIN"/>
    <property type="match status" value="1"/>
</dbReference>
<dbReference type="InterPro" id="IPR025921">
    <property type="entry name" value="HmuY"/>
</dbReference>
<keyword evidence="3" id="KW-1185">Reference proteome</keyword>
<dbReference type="EMBL" id="QVID01000001">
    <property type="protein sequence ID" value="RFN60354.1"/>
    <property type="molecule type" value="Genomic_DNA"/>
</dbReference>
<dbReference type="OrthoDB" id="1091850at2"/>
<evidence type="ECO:0000313" key="3">
    <source>
        <dbReference type="Proteomes" id="UP000261082"/>
    </source>
</evidence>
<reference evidence="2 3" key="1">
    <citation type="journal article" date="2007" name="Int. J. Syst. Evol. Microbiol.">
        <title>Marixanthomonas ophiurae gen. nov., sp. nov., a marine bacterium of the family Flavobacteriaceae isolated from a deep-sea brittle star.</title>
        <authorList>
            <person name="Romanenko L.A."/>
            <person name="Uchino M."/>
            <person name="Frolova G.M."/>
            <person name="Mikhailov V.V."/>
        </authorList>
    </citation>
    <scope>NUCLEOTIDE SEQUENCE [LARGE SCALE GENOMIC DNA]</scope>
    <source>
        <strain evidence="2 3">KMM 3046</strain>
    </source>
</reference>
<proteinExistence type="predicted"/>
<organism evidence="2 3">
    <name type="scientific">Marixanthomonas ophiurae</name>
    <dbReference type="NCBI Taxonomy" id="387659"/>
    <lineage>
        <taxon>Bacteria</taxon>
        <taxon>Pseudomonadati</taxon>
        <taxon>Bacteroidota</taxon>
        <taxon>Flavobacteriia</taxon>
        <taxon>Flavobacteriales</taxon>
        <taxon>Flavobacteriaceae</taxon>
        <taxon>Marixanthomonas</taxon>
    </lineage>
</organism>
<sequence length="473" mass="51607">MSIFKSFKILLVACIATATLVSCSDDDTTTVQGEPFVAAFENLSANLGEIEGNEDIKLVYSETASENGAITLSLEATNAVYGEDFTTEPAAEGNTITLPITEGTRENTIAFNKLNANLDETVVITFTITDISYPNAQIQGNTAFALNSSASLGRSLAPEVGGPNEQNQVYIDLSSEKTTVVQRDSWDLGFYAGNEFRVAINGSIYMATAQLDATNIDAVTEADVTGIQDQVAVGTFDPANVAYIDHPDGNITKNAIGAISDTDADNKVYLVNLGYEVGNTTAEQGSVTVAGDARGWKKIRVLKRGDDYLLQYADLNATTHQEVTISKNSGYNFTFFSFNTNNVVSVEPEADQWDINFTVFTNIIEEAGSYGYSDGVLHNRKGGVVAYAINTDEVSTTYDDFSLSNLNTANFQEDQRTIGSSWREVINEDKVLFDNMFYIIQDLNGNTYKLKFTALLSDQGERGYPEFKYQLLQ</sequence>
<protein>
    <recommendedName>
        <fullName evidence="4">HmuY protein</fullName>
    </recommendedName>
</protein>
<name>A0A3E1QE32_9FLAO</name>
<gene>
    <name evidence="2" type="ORF">DZ858_10040</name>
</gene>
<comment type="caution">
    <text evidence="2">The sequence shown here is derived from an EMBL/GenBank/DDBJ whole genome shotgun (WGS) entry which is preliminary data.</text>
</comment>
<accession>A0A3E1QE32</accession>
<dbReference type="CDD" id="cd12105">
    <property type="entry name" value="HmuY"/>
    <property type="match status" value="1"/>
</dbReference>
<feature type="chain" id="PRO_5017545036" description="HmuY protein" evidence="1">
    <location>
        <begin position="25"/>
        <end position="473"/>
    </location>
</feature>
<dbReference type="RefSeq" id="WP_117159413.1">
    <property type="nucleotide sequence ID" value="NZ_QVID01000001.1"/>
</dbReference>
<dbReference type="Proteomes" id="UP000261082">
    <property type="component" value="Unassembled WGS sequence"/>
</dbReference>
<dbReference type="AlphaFoldDB" id="A0A3E1QE32"/>
<feature type="signal peptide" evidence="1">
    <location>
        <begin position="1"/>
        <end position="24"/>
    </location>
</feature>
<evidence type="ECO:0000313" key="2">
    <source>
        <dbReference type="EMBL" id="RFN60354.1"/>
    </source>
</evidence>
<evidence type="ECO:0000256" key="1">
    <source>
        <dbReference type="SAM" id="SignalP"/>
    </source>
</evidence>